<evidence type="ECO:0000256" key="4">
    <source>
        <dbReference type="ARBA" id="ARBA00016202"/>
    </source>
</evidence>
<evidence type="ECO:0000256" key="7">
    <source>
        <dbReference type="ARBA" id="ARBA00022927"/>
    </source>
</evidence>
<accession>A0A251XBD7</accession>
<evidence type="ECO:0000256" key="10">
    <source>
        <dbReference type="ARBA" id="ARBA00023186"/>
    </source>
</evidence>
<evidence type="ECO:0000313" key="15">
    <source>
        <dbReference type="EMBL" id="OUD15467.1"/>
    </source>
</evidence>
<dbReference type="PROSITE" id="PS51257">
    <property type="entry name" value="PROKAR_LIPOPROTEIN"/>
    <property type="match status" value="1"/>
</dbReference>
<evidence type="ECO:0000256" key="1">
    <source>
        <dbReference type="ARBA" id="ARBA00004459"/>
    </source>
</evidence>
<evidence type="ECO:0000256" key="6">
    <source>
        <dbReference type="ARBA" id="ARBA00022729"/>
    </source>
</evidence>
<dbReference type="Pfam" id="PF03550">
    <property type="entry name" value="LolB"/>
    <property type="match status" value="1"/>
</dbReference>
<dbReference type="CDD" id="cd16326">
    <property type="entry name" value="LolB"/>
    <property type="match status" value="1"/>
</dbReference>
<keyword evidence="8 13" id="KW-0472">Membrane</keyword>
<keyword evidence="5 13" id="KW-0813">Transport</keyword>
<evidence type="ECO:0000313" key="16">
    <source>
        <dbReference type="Proteomes" id="UP000194798"/>
    </source>
</evidence>
<comment type="function">
    <text evidence="13">Plays a critical role in the incorporation of lipoproteins in the outer membrane after they are released by the LolA protein.</text>
</comment>
<dbReference type="HAMAP" id="MF_00233">
    <property type="entry name" value="LolB"/>
    <property type="match status" value="1"/>
</dbReference>
<evidence type="ECO:0000256" key="11">
    <source>
        <dbReference type="ARBA" id="ARBA00023237"/>
    </source>
</evidence>
<feature type="signal peptide" evidence="14">
    <location>
        <begin position="1"/>
        <end position="19"/>
    </location>
</feature>
<evidence type="ECO:0000256" key="8">
    <source>
        <dbReference type="ARBA" id="ARBA00023136"/>
    </source>
</evidence>
<evidence type="ECO:0000256" key="3">
    <source>
        <dbReference type="ARBA" id="ARBA00011245"/>
    </source>
</evidence>
<keyword evidence="16" id="KW-1185">Reference proteome</keyword>
<dbReference type="GO" id="GO:0044874">
    <property type="term" value="P:lipoprotein localization to outer membrane"/>
    <property type="evidence" value="ECO:0007669"/>
    <property type="project" value="UniProtKB-UniRule"/>
</dbReference>
<dbReference type="InterPro" id="IPR029046">
    <property type="entry name" value="LolA/LolB/LppX"/>
</dbReference>
<proteinExistence type="inferred from homology"/>
<protein>
    <recommendedName>
        <fullName evidence="4 13">Outer-membrane lipoprotein LolB</fullName>
    </recommendedName>
</protein>
<evidence type="ECO:0000256" key="5">
    <source>
        <dbReference type="ARBA" id="ARBA00022448"/>
    </source>
</evidence>
<comment type="subcellular location">
    <subcellularLocation>
        <location evidence="1 13">Cell outer membrane</location>
        <topology evidence="1 13">Lipid-anchor</topology>
    </subcellularLocation>
</comment>
<keyword evidence="10 13" id="KW-0143">Chaperone</keyword>
<comment type="caution">
    <text evidence="15">The sequence shown here is derived from an EMBL/GenBank/DDBJ whole genome shotgun (WGS) entry which is preliminary data.</text>
</comment>
<evidence type="ECO:0000256" key="12">
    <source>
        <dbReference type="ARBA" id="ARBA00023288"/>
    </source>
</evidence>
<dbReference type="GO" id="GO:0009279">
    <property type="term" value="C:cell outer membrane"/>
    <property type="evidence" value="ECO:0007669"/>
    <property type="project" value="UniProtKB-SubCell"/>
</dbReference>
<dbReference type="Proteomes" id="UP000194798">
    <property type="component" value="Unassembled WGS sequence"/>
</dbReference>
<sequence>MKLFLFALSFILITACAPAPPKRSAIGDALWQVQQPRLSQIERFQLNGRLAVKTNEDNWTANVYWKQHTPNYELRFTAPMGQGALRLDGTAQGVILRTAEQKTYYADNPDELMREVLKLALPVSYLYYWVRGIPVPHVAIQDYLPSENGYLYSLVQADWKVHFDRYQAVQNVQLPGRIWLENEQFSARFVISEWQLDALPISNSALKVKLEMPLSNKIWFY</sequence>
<gene>
    <name evidence="13" type="primary">lolB</name>
    <name evidence="15" type="ORF">TPSD3_02775</name>
</gene>
<evidence type="ECO:0000256" key="14">
    <source>
        <dbReference type="SAM" id="SignalP"/>
    </source>
</evidence>
<dbReference type="EMBL" id="MSLT01000006">
    <property type="protein sequence ID" value="OUD15467.1"/>
    <property type="molecule type" value="Genomic_DNA"/>
</dbReference>
<evidence type="ECO:0000256" key="9">
    <source>
        <dbReference type="ARBA" id="ARBA00023139"/>
    </source>
</evidence>
<keyword evidence="12 13" id="KW-0449">Lipoprotein</keyword>
<organism evidence="15 16">
    <name type="scientific">Thioflexithrix psekupsensis</name>
    <dbReference type="NCBI Taxonomy" id="1570016"/>
    <lineage>
        <taxon>Bacteria</taxon>
        <taxon>Pseudomonadati</taxon>
        <taxon>Pseudomonadota</taxon>
        <taxon>Gammaproteobacteria</taxon>
        <taxon>Thiotrichales</taxon>
        <taxon>Thioflexithrix</taxon>
    </lineage>
</organism>
<name>A0A251XBD7_9GAMM</name>
<feature type="chain" id="PRO_5012693586" description="Outer-membrane lipoprotein LolB" evidence="14">
    <location>
        <begin position="20"/>
        <end position="221"/>
    </location>
</feature>
<comment type="similarity">
    <text evidence="2 13">Belongs to the LolB family.</text>
</comment>
<dbReference type="RefSeq" id="WP_086487063.1">
    <property type="nucleotide sequence ID" value="NZ_MSLT01000006.1"/>
</dbReference>
<evidence type="ECO:0000256" key="2">
    <source>
        <dbReference type="ARBA" id="ARBA00009696"/>
    </source>
</evidence>
<dbReference type="AlphaFoldDB" id="A0A251XBD7"/>
<dbReference type="GO" id="GO:0015031">
    <property type="term" value="P:protein transport"/>
    <property type="evidence" value="ECO:0007669"/>
    <property type="project" value="UniProtKB-KW"/>
</dbReference>
<keyword evidence="11 13" id="KW-0998">Cell outer membrane</keyword>
<keyword evidence="6 13" id="KW-0732">Signal</keyword>
<dbReference type="SUPFAM" id="SSF89392">
    <property type="entry name" value="Prokaryotic lipoproteins and lipoprotein localization factors"/>
    <property type="match status" value="1"/>
</dbReference>
<keyword evidence="9 13" id="KW-0564">Palmitate</keyword>
<evidence type="ECO:0000256" key="13">
    <source>
        <dbReference type="HAMAP-Rule" id="MF_00233"/>
    </source>
</evidence>
<dbReference type="NCBIfam" id="TIGR00548">
    <property type="entry name" value="lolB"/>
    <property type="match status" value="1"/>
</dbReference>
<keyword evidence="7 13" id="KW-0653">Protein transport</keyword>
<reference evidence="15 16" key="1">
    <citation type="submission" date="2016-12" db="EMBL/GenBank/DDBJ databases">
        <title>Thioflexothrix psekupsii D3 genome sequencing and assembly.</title>
        <authorList>
            <person name="Fomenkov A."/>
            <person name="Vincze T."/>
            <person name="Grabovich M."/>
            <person name="Anton B.P."/>
            <person name="Dubinina G."/>
            <person name="Orlova M."/>
            <person name="Belousova E."/>
            <person name="Roberts R.J."/>
        </authorList>
    </citation>
    <scope>NUCLEOTIDE SEQUENCE [LARGE SCALE GENOMIC DNA]</scope>
    <source>
        <strain evidence="15">D3</strain>
    </source>
</reference>
<dbReference type="InterPro" id="IPR004565">
    <property type="entry name" value="OM_lipoprot_LolB"/>
</dbReference>
<comment type="subunit">
    <text evidence="3 13">Monomer.</text>
</comment>
<dbReference type="Gene3D" id="2.50.20.10">
    <property type="entry name" value="Lipoprotein localisation LolA/LolB/LppX"/>
    <property type="match status" value="1"/>
</dbReference>
<dbReference type="OrthoDB" id="9797618at2"/>